<keyword evidence="2" id="KW-1185">Reference proteome</keyword>
<sequence length="56" mass="6460">LTSLALLQEDFIPHKTSPSAKRKHQWDSPKKKLISDVVYMLEDARKRNGRKPLLSS</sequence>
<proteinExistence type="predicted"/>
<organism evidence="1 2">
    <name type="scientific">Puccinia striiformis</name>
    <dbReference type="NCBI Taxonomy" id="27350"/>
    <lineage>
        <taxon>Eukaryota</taxon>
        <taxon>Fungi</taxon>
        <taxon>Dikarya</taxon>
        <taxon>Basidiomycota</taxon>
        <taxon>Pucciniomycotina</taxon>
        <taxon>Pucciniomycetes</taxon>
        <taxon>Pucciniales</taxon>
        <taxon>Pucciniaceae</taxon>
        <taxon>Puccinia</taxon>
    </lineage>
</organism>
<feature type="non-terminal residue" evidence="1">
    <location>
        <position position="1"/>
    </location>
</feature>
<dbReference type="EMBL" id="PKSL01000072">
    <property type="protein sequence ID" value="POW07668.1"/>
    <property type="molecule type" value="Genomic_DNA"/>
</dbReference>
<dbReference type="Proteomes" id="UP000239156">
    <property type="component" value="Unassembled WGS sequence"/>
</dbReference>
<gene>
    <name evidence="1" type="ORF">PSTT_08113</name>
</gene>
<evidence type="ECO:0000313" key="2">
    <source>
        <dbReference type="Proteomes" id="UP000239156"/>
    </source>
</evidence>
<reference evidence="1" key="1">
    <citation type="submission" date="2017-12" db="EMBL/GenBank/DDBJ databases">
        <title>Gene loss provides genomic basis for host adaptation in cereal stripe rust fungi.</title>
        <authorList>
            <person name="Xia C."/>
        </authorList>
    </citation>
    <scope>NUCLEOTIDE SEQUENCE [LARGE SCALE GENOMIC DNA]</scope>
    <source>
        <strain evidence="1">93-210</strain>
    </source>
</reference>
<protein>
    <submittedName>
        <fullName evidence="1">Uncharacterized protein</fullName>
    </submittedName>
</protein>
<comment type="caution">
    <text evidence="1">The sequence shown here is derived from an EMBL/GenBank/DDBJ whole genome shotgun (WGS) entry which is preliminary data.</text>
</comment>
<dbReference type="VEuPathDB" id="FungiDB:PSHT_01504"/>
<name>A0A2S4VDV6_9BASI</name>
<evidence type="ECO:0000313" key="1">
    <source>
        <dbReference type="EMBL" id="POW07668.1"/>
    </source>
</evidence>
<accession>A0A2S4VDV6</accession>
<dbReference type="VEuPathDB" id="FungiDB:PSTT_08113"/>